<reference evidence="1 2" key="1">
    <citation type="submission" date="2008-12" db="EMBL/GenBank/DDBJ databases">
        <authorList>
            <person name="Fulton L."/>
            <person name="Clifton S."/>
            <person name="Fulton B."/>
            <person name="Xu J."/>
            <person name="Minx P."/>
            <person name="Pepin K.H."/>
            <person name="Johnson M."/>
            <person name="Bhonagiri V."/>
            <person name="Nash W.E."/>
            <person name="Mardis E.R."/>
            <person name="Wilson R.K."/>
        </authorList>
    </citation>
    <scope>NUCLEOTIDE SEQUENCE [LARGE SCALE GENOMIC DNA]</scope>
    <source>
        <strain evidence="1 2">DSM 12042</strain>
    </source>
</reference>
<evidence type="ECO:0000313" key="1">
    <source>
        <dbReference type="EMBL" id="EEF67348.1"/>
    </source>
</evidence>
<dbReference type="Proteomes" id="UP000005950">
    <property type="component" value="Unassembled WGS sequence"/>
</dbReference>
<reference evidence="1 2" key="2">
    <citation type="submission" date="2009-02" db="EMBL/GenBank/DDBJ databases">
        <title>Draft genome sequence of Holdemania filiformis DSM 12042.</title>
        <authorList>
            <person name="Sudarsanam P."/>
            <person name="Ley R."/>
            <person name="Guruge J."/>
            <person name="Turnbaugh P.J."/>
            <person name="Mahowald M."/>
            <person name="Liep D."/>
            <person name="Gordon J."/>
        </authorList>
    </citation>
    <scope>NUCLEOTIDE SEQUENCE [LARGE SCALE GENOMIC DNA]</scope>
    <source>
        <strain evidence="1 2">DSM 12042</strain>
    </source>
</reference>
<accession>B9Y9K5</accession>
<organism evidence="1 2">
    <name type="scientific">Holdemania filiformis DSM 12042</name>
    <dbReference type="NCBI Taxonomy" id="545696"/>
    <lineage>
        <taxon>Bacteria</taxon>
        <taxon>Bacillati</taxon>
        <taxon>Bacillota</taxon>
        <taxon>Erysipelotrichia</taxon>
        <taxon>Erysipelotrichales</taxon>
        <taxon>Erysipelotrichaceae</taxon>
        <taxon>Holdemania</taxon>
    </lineage>
</organism>
<gene>
    <name evidence="1" type="ORF">HOLDEFILI_02511</name>
</gene>
<dbReference type="STRING" id="545696.HOLDEFILI_02511"/>
<dbReference type="EMBL" id="ACCF01000144">
    <property type="protein sequence ID" value="EEF67348.1"/>
    <property type="molecule type" value="Genomic_DNA"/>
</dbReference>
<protein>
    <submittedName>
        <fullName evidence="1">Uncharacterized protein</fullName>
    </submittedName>
</protein>
<comment type="caution">
    <text evidence="1">The sequence shown here is derived from an EMBL/GenBank/DDBJ whole genome shotgun (WGS) entry which is preliminary data.</text>
</comment>
<proteinExistence type="predicted"/>
<dbReference type="AlphaFoldDB" id="B9Y9K5"/>
<evidence type="ECO:0000313" key="2">
    <source>
        <dbReference type="Proteomes" id="UP000005950"/>
    </source>
</evidence>
<name>B9Y9K5_9FIRM</name>
<sequence length="66" mass="7411">MNAGSEQQKNALFPGLFHIIQFDFPDGIFRLLPVFPDRSHAVVGSKVLSYGLSLLYISLCHCVRVF</sequence>
<dbReference type="HOGENOM" id="CLU_2825245_0_0_9"/>